<comment type="cofactor">
    <cofactor evidence="1">
        <name>FAD</name>
        <dbReference type="ChEBI" id="CHEBI:57692"/>
    </cofactor>
</comment>
<evidence type="ECO:0000259" key="6">
    <source>
        <dbReference type="Pfam" id="PF00732"/>
    </source>
</evidence>
<name>A0A1C5A4T0_MICEC</name>
<feature type="domain" description="Glucose-methanol-choline oxidoreductase N-terminal" evidence="6">
    <location>
        <begin position="235"/>
        <end position="295"/>
    </location>
</feature>
<keyword evidence="9" id="KW-1185">Reference proteome</keyword>
<evidence type="ECO:0000256" key="1">
    <source>
        <dbReference type="ARBA" id="ARBA00001974"/>
    </source>
</evidence>
<dbReference type="GO" id="GO:0016614">
    <property type="term" value="F:oxidoreductase activity, acting on CH-OH group of donors"/>
    <property type="evidence" value="ECO:0007669"/>
    <property type="project" value="InterPro"/>
</dbReference>
<sequence length="505" mass="53174">MTAPDSTTDLLIIGSGIMGSVVARLVREASTATSIVMVDGGPPIGAMPGLHVHDTADPQIWAQYNSPLASGIQSFYTGVEPPPSQSPDAYRLKAGLHLLSAVGNDTSAMPAAAAAWNVGGMGAHWTAVTPWPAGTEVFDHGDPGLWQRDLNTARRALGVTSAAIGPTLPGEVVLAELRRRYRGVGPADRAPQLMPMAVTREPGGRLLRTGPSRIFPPLGSGGDSRFTLLPRTLAVALDHDGRRVRGAVVLDVETGDRRVIEATATVVCADAFRTPQLLFASGIRPPALGRYLNEHAFLTGRVLLDLDRFGLDRAGLPRAAGDERNTDSLWLPQNGPAQPFHGQIMNTTYVDPEGLPLAHAVGLSLFSPVETRPENGIRFSEDTTDVTGMPSFEIEFGYTDADLNLIGAGRSELRAIAERFGDFDPGTESALLPPGSSLHLTGTVRMGTADDGTSVCDPYGQVWAFDNLYLAGNGVVPTAVVGNSTLTGTVTAVRAARAALRTIAA</sequence>
<dbReference type="Pfam" id="PF05199">
    <property type="entry name" value="GMC_oxred_C"/>
    <property type="match status" value="1"/>
</dbReference>
<protein>
    <submittedName>
        <fullName evidence="8">Choline dehydrogenase</fullName>
    </submittedName>
</protein>
<dbReference type="InterPro" id="IPR036188">
    <property type="entry name" value="FAD/NAD-bd_sf"/>
</dbReference>
<evidence type="ECO:0000256" key="3">
    <source>
        <dbReference type="ARBA" id="ARBA00022630"/>
    </source>
</evidence>
<dbReference type="InterPro" id="IPR000172">
    <property type="entry name" value="GMC_OxRdtase_N"/>
</dbReference>
<keyword evidence="3" id="KW-0285">Flavoprotein</keyword>
<organism evidence="8 9">
    <name type="scientific">Micromonospora echinospora</name>
    <name type="common">Micromonospora purpurea</name>
    <dbReference type="NCBI Taxonomy" id="1877"/>
    <lineage>
        <taxon>Bacteria</taxon>
        <taxon>Bacillati</taxon>
        <taxon>Actinomycetota</taxon>
        <taxon>Actinomycetes</taxon>
        <taxon>Micromonosporales</taxon>
        <taxon>Micromonosporaceae</taxon>
        <taxon>Micromonospora</taxon>
    </lineage>
</organism>
<evidence type="ECO:0000313" key="8">
    <source>
        <dbReference type="EMBL" id="SCF40232.1"/>
    </source>
</evidence>
<dbReference type="PANTHER" id="PTHR42784:SF1">
    <property type="entry name" value="PYRANOSE 2-OXIDASE"/>
    <property type="match status" value="1"/>
</dbReference>
<keyword evidence="4" id="KW-0274">FAD</keyword>
<evidence type="ECO:0000256" key="5">
    <source>
        <dbReference type="ARBA" id="ARBA00023002"/>
    </source>
</evidence>
<proteinExistence type="inferred from homology"/>
<dbReference type="Gene3D" id="3.50.50.60">
    <property type="entry name" value="FAD/NAD(P)-binding domain"/>
    <property type="match status" value="2"/>
</dbReference>
<dbReference type="AlphaFoldDB" id="A0A1C5A4T0"/>
<gene>
    <name evidence="8" type="ORF">GA0070618_6310</name>
</gene>
<dbReference type="SUPFAM" id="SSF51905">
    <property type="entry name" value="FAD/NAD(P)-binding domain"/>
    <property type="match status" value="1"/>
</dbReference>
<comment type="similarity">
    <text evidence="2">Belongs to the GMC oxidoreductase family.</text>
</comment>
<keyword evidence="5" id="KW-0560">Oxidoreductase</keyword>
<dbReference type="RefSeq" id="WP_197701690.1">
    <property type="nucleotide sequence ID" value="NZ_LT607413.1"/>
</dbReference>
<feature type="domain" description="Glucose-methanol-choline oxidoreductase C-terminal" evidence="7">
    <location>
        <begin position="374"/>
        <end position="491"/>
    </location>
</feature>
<dbReference type="PANTHER" id="PTHR42784">
    <property type="entry name" value="PYRANOSE 2-OXIDASE"/>
    <property type="match status" value="1"/>
</dbReference>
<dbReference type="InParanoid" id="A0A1C5A4T0"/>
<dbReference type="Proteomes" id="UP000198253">
    <property type="component" value="Chromosome I"/>
</dbReference>
<dbReference type="EMBL" id="LT607413">
    <property type="protein sequence ID" value="SCF40232.1"/>
    <property type="molecule type" value="Genomic_DNA"/>
</dbReference>
<evidence type="ECO:0000256" key="4">
    <source>
        <dbReference type="ARBA" id="ARBA00022827"/>
    </source>
</evidence>
<dbReference type="Pfam" id="PF00732">
    <property type="entry name" value="GMC_oxred_N"/>
    <property type="match status" value="1"/>
</dbReference>
<evidence type="ECO:0000259" key="7">
    <source>
        <dbReference type="Pfam" id="PF05199"/>
    </source>
</evidence>
<reference evidence="9" key="1">
    <citation type="submission" date="2016-06" db="EMBL/GenBank/DDBJ databases">
        <authorList>
            <person name="Varghese N."/>
            <person name="Submissions Spin"/>
        </authorList>
    </citation>
    <scope>NUCLEOTIDE SEQUENCE [LARGE SCALE GENOMIC DNA]</scope>
    <source>
        <strain evidence="9">DSM 43816</strain>
    </source>
</reference>
<evidence type="ECO:0000313" key="9">
    <source>
        <dbReference type="Proteomes" id="UP000198253"/>
    </source>
</evidence>
<dbReference type="GO" id="GO:0050660">
    <property type="term" value="F:flavin adenine dinucleotide binding"/>
    <property type="evidence" value="ECO:0007669"/>
    <property type="project" value="InterPro"/>
</dbReference>
<dbReference type="InterPro" id="IPR051473">
    <property type="entry name" value="P2Ox-like"/>
</dbReference>
<accession>A0A1C5A4T0</accession>
<evidence type="ECO:0000256" key="2">
    <source>
        <dbReference type="ARBA" id="ARBA00010790"/>
    </source>
</evidence>
<dbReference type="InterPro" id="IPR007867">
    <property type="entry name" value="GMC_OxRtase_C"/>
</dbReference>
<dbReference type="SUPFAM" id="SSF54373">
    <property type="entry name" value="FAD-linked reductases, C-terminal domain"/>
    <property type="match status" value="1"/>
</dbReference>